<keyword evidence="1" id="KW-0805">Transcription regulation</keyword>
<accession>A0A7W9SKY7</accession>
<dbReference type="SUPFAM" id="SSF46785">
    <property type="entry name" value="Winged helix' DNA-binding domain"/>
    <property type="match status" value="1"/>
</dbReference>
<keyword evidence="3" id="KW-0804">Transcription</keyword>
<evidence type="ECO:0000313" key="5">
    <source>
        <dbReference type="EMBL" id="MBB6048537.1"/>
    </source>
</evidence>
<sequence>MDLEVLRILEKDARLSAAQLAAMTGKSEAEVAATVAAAEKAGVIRSYRTRIDWEKAGAGRVYAFIDVAAQPERGTGYDRIAERIYRYPEVHSVYLVSGSQDLRVVVEGKTMQEVANFVAEKLATIDGVRGTATHFLLKKYKDDGDIFGETPTDERLAVTP</sequence>
<dbReference type="Gene3D" id="3.30.70.920">
    <property type="match status" value="1"/>
</dbReference>
<dbReference type="GO" id="GO:0005829">
    <property type="term" value="C:cytosol"/>
    <property type="evidence" value="ECO:0007669"/>
    <property type="project" value="TreeGrafter"/>
</dbReference>
<evidence type="ECO:0000256" key="2">
    <source>
        <dbReference type="ARBA" id="ARBA00023125"/>
    </source>
</evidence>
<keyword evidence="2 5" id="KW-0238">DNA-binding</keyword>
<evidence type="ECO:0000313" key="6">
    <source>
        <dbReference type="Proteomes" id="UP000520814"/>
    </source>
</evidence>
<evidence type="ECO:0000256" key="1">
    <source>
        <dbReference type="ARBA" id="ARBA00023015"/>
    </source>
</evidence>
<dbReference type="PANTHER" id="PTHR30154">
    <property type="entry name" value="LEUCINE-RESPONSIVE REGULATORY PROTEIN"/>
    <property type="match status" value="1"/>
</dbReference>
<dbReference type="InterPro" id="IPR000485">
    <property type="entry name" value="AsnC-type_HTH_dom"/>
</dbReference>
<dbReference type="Gene3D" id="1.10.10.10">
    <property type="entry name" value="Winged helix-like DNA-binding domain superfamily/Winged helix DNA-binding domain"/>
    <property type="match status" value="1"/>
</dbReference>
<evidence type="ECO:0000256" key="3">
    <source>
        <dbReference type="ARBA" id="ARBA00023163"/>
    </source>
</evidence>
<proteinExistence type="predicted"/>
<dbReference type="RefSeq" id="WP_184192177.1">
    <property type="nucleotide sequence ID" value="NZ_JACHGW010000001.1"/>
</dbReference>
<dbReference type="PROSITE" id="PS50956">
    <property type="entry name" value="HTH_ASNC_2"/>
    <property type="match status" value="1"/>
</dbReference>
<comment type="caution">
    <text evidence="5">The sequence shown here is derived from an EMBL/GenBank/DDBJ whole genome shotgun (WGS) entry which is preliminary data.</text>
</comment>
<dbReference type="PANTHER" id="PTHR30154:SF34">
    <property type="entry name" value="TRANSCRIPTIONAL REGULATOR AZLB"/>
    <property type="match status" value="1"/>
</dbReference>
<dbReference type="Pfam" id="PF01037">
    <property type="entry name" value="AsnC_trans_reg"/>
    <property type="match status" value="1"/>
</dbReference>
<organism evidence="5 6">
    <name type="scientific">Armatimonas rosea</name>
    <dbReference type="NCBI Taxonomy" id="685828"/>
    <lineage>
        <taxon>Bacteria</taxon>
        <taxon>Bacillati</taxon>
        <taxon>Armatimonadota</taxon>
        <taxon>Armatimonadia</taxon>
        <taxon>Armatimonadales</taxon>
        <taxon>Armatimonadaceae</taxon>
        <taxon>Armatimonas</taxon>
    </lineage>
</organism>
<gene>
    <name evidence="5" type="ORF">HNQ39_000299</name>
</gene>
<dbReference type="EMBL" id="JACHGW010000001">
    <property type="protein sequence ID" value="MBB6048537.1"/>
    <property type="molecule type" value="Genomic_DNA"/>
</dbReference>
<dbReference type="Pfam" id="PF13412">
    <property type="entry name" value="HTH_24"/>
    <property type="match status" value="1"/>
</dbReference>
<dbReference type="InterPro" id="IPR036390">
    <property type="entry name" value="WH_DNA-bd_sf"/>
</dbReference>
<dbReference type="AlphaFoldDB" id="A0A7W9SKY7"/>
<reference evidence="5 6" key="1">
    <citation type="submission" date="2020-08" db="EMBL/GenBank/DDBJ databases">
        <title>Genomic Encyclopedia of Type Strains, Phase IV (KMG-IV): sequencing the most valuable type-strain genomes for metagenomic binning, comparative biology and taxonomic classification.</title>
        <authorList>
            <person name="Goeker M."/>
        </authorList>
    </citation>
    <scope>NUCLEOTIDE SEQUENCE [LARGE SCALE GENOMIC DNA]</scope>
    <source>
        <strain evidence="5 6">DSM 23562</strain>
    </source>
</reference>
<dbReference type="SUPFAM" id="SSF54909">
    <property type="entry name" value="Dimeric alpha+beta barrel"/>
    <property type="match status" value="1"/>
</dbReference>
<name>A0A7W9SKY7_ARMRO</name>
<dbReference type="InterPro" id="IPR036388">
    <property type="entry name" value="WH-like_DNA-bd_sf"/>
</dbReference>
<dbReference type="GO" id="GO:0043200">
    <property type="term" value="P:response to amino acid"/>
    <property type="evidence" value="ECO:0007669"/>
    <property type="project" value="TreeGrafter"/>
</dbReference>
<protein>
    <submittedName>
        <fullName evidence="5">DNA-binding Lrp family transcriptional regulator</fullName>
    </submittedName>
</protein>
<dbReference type="InterPro" id="IPR011008">
    <property type="entry name" value="Dimeric_a/b-barrel"/>
</dbReference>
<feature type="domain" description="HTH asnC-type" evidence="4">
    <location>
        <begin position="1"/>
        <end position="59"/>
    </location>
</feature>
<dbReference type="InterPro" id="IPR019888">
    <property type="entry name" value="Tscrpt_reg_AsnC-like"/>
</dbReference>
<evidence type="ECO:0000259" key="4">
    <source>
        <dbReference type="PROSITE" id="PS50956"/>
    </source>
</evidence>
<dbReference type="InterPro" id="IPR019887">
    <property type="entry name" value="Tscrpt_reg_AsnC/Lrp_C"/>
</dbReference>
<keyword evidence="6" id="KW-1185">Reference proteome</keyword>
<dbReference type="GO" id="GO:0043565">
    <property type="term" value="F:sequence-specific DNA binding"/>
    <property type="evidence" value="ECO:0007669"/>
    <property type="project" value="InterPro"/>
</dbReference>
<dbReference type="SMART" id="SM00344">
    <property type="entry name" value="HTH_ASNC"/>
    <property type="match status" value="1"/>
</dbReference>
<dbReference type="Proteomes" id="UP000520814">
    <property type="component" value="Unassembled WGS sequence"/>
</dbReference>